<keyword evidence="2" id="KW-1185">Reference proteome</keyword>
<dbReference type="Proteomes" id="UP000785679">
    <property type="component" value="Unassembled WGS sequence"/>
</dbReference>
<dbReference type="InterPro" id="IPR015915">
    <property type="entry name" value="Kelch-typ_b-propeller"/>
</dbReference>
<evidence type="ECO:0000313" key="1">
    <source>
        <dbReference type="EMBL" id="TNV84256.1"/>
    </source>
</evidence>
<comment type="caution">
    <text evidence="1">The sequence shown here is derived from an EMBL/GenBank/DDBJ whole genome shotgun (WGS) entry which is preliminary data.</text>
</comment>
<dbReference type="InterPro" id="IPR011043">
    <property type="entry name" value="Gal_Oxase/kelch_b-propeller"/>
</dbReference>
<dbReference type="EMBL" id="RRYP01002968">
    <property type="protein sequence ID" value="TNV84256.1"/>
    <property type="molecule type" value="Genomic_DNA"/>
</dbReference>
<reference evidence="1" key="1">
    <citation type="submission" date="2019-06" db="EMBL/GenBank/DDBJ databases">
        <authorList>
            <person name="Zheng W."/>
        </authorList>
    </citation>
    <scope>NUCLEOTIDE SEQUENCE</scope>
    <source>
        <strain evidence="1">QDHG01</strain>
    </source>
</reference>
<accession>A0A8J8NYT1</accession>
<name>A0A8J8NYT1_HALGN</name>
<organism evidence="1 2">
    <name type="scientific">Halteria grandinella</name>
    <dbReference type="NCBI Taxonomy" id="5974"/>
    <lineage>
        <taxon>Eukaryota</taxon>
        <taxon>Sar</taxon>
        <taxon>Alveolata</taxon>
        <taxon>Ciliophora</taxon>
        <taxon>Intramacronucleata</taxon>
        <taxon>Spirotrichea</taxon>
        <taxon>Stichotrichia</taxon>
        <taxon>Sporadotrichida</taxon>
        <taxon>Halteriidae</taxon>
        <taxon>Halteria</taxon>
    </lineage>
</organism>
<evidence type="ECO:0000313" key="2">
    <source>
        <dbReference type="Proteomes" id="UP000785679"/>
    </source>
</evidence>
<proteinExistence type="predicted"/>
<dbReference type="SUPFAM" id="SSF50965">
    <property type="entry name" value="Galactose oxidase, central domain"/>
    <property type="match status" value="1"/>
</dbReference>
<protein>
    <submittedName>
        <fullName evidence="1">Uncharacterized protein</fullName>
    </submittedName>
</protein>
<dbReference type="OrthoDB" id="326237at2759"/>
<sequence length="335" mass="39553">MMVHYEKNEIAIRFQEDYFFEEQRKNKDGFLVCRLFFGKQDREISSQDRLIQMRTIIMGIKSKSNKIYEYSVEKNDVFDLFKADCSLQDFAHSVYKQDSLILTGGSDMITIGKSNQNWLFKADKEQENERLNLNKINLPPFNVKRFKHCQCIIRDHLFVFFGYRDQFSFSETIEWLDLRKLKDGANLKFTEIELKGEDKFFVQPMIFQIEDQELDLFDRLVADDPFKDRIYLFGGKSSKQGRRSFKNSLCHLFELEISWDKVTGGPLFGEVIESPLLGRKTFQGQPSFSQNVPNKKYYPNLKTWVFLDDEGGQHTLNLATKEVGYQDIRHIRKLP</sequence>
<dbReference type="Gene3D" id="2.120.10.80">
    <property type="entry name" value="Kelch-type beta propeller"/>
    <property type="match status" value="1"/>
</dbReference>
<dbReference type="AlphaFoldDB" id="A0A8J8NYT1"/>
<gene>
    <name evidence="1" type="ORF">FGO68_gene11901</name>
</gene>